<dbReference type="Proteomes" id="UP000075398">
    <property type="component" value="Unassembled WGS sequence"/>
</dbReference>
<name>A0A150J3V2_9EURY</name>
<sequence>MSVIKGEKMDKLIFPEPYKHEHEKICDVNELYDEKQTFGEKASDWATSKIGSWGFIFIQSVILLIWVSLNISAWINQWDPYPFIFLNLVVSLMASYTAPVIMMSQNRQDAKIRLEAHTDYLINLKAEEEIRVILDNLNAQNNAIQLIYQKLSSLEDSVKKRNDL</sequence>
<dbReference type="EMBL" id="LNGC01000046">
    <property type="protein sequence ID" value="KYC51795.1"/>
    <property type="molecule type" value="Genomic_DNA"/>
</dbReference>
<organism evidence="2 3">
    <name type="scientific">Candidatus Methanofastidiosum methylothiophilum</name>
    <dbReference type="NCBI Taxonomy" id="1705564"/>
    <lineage>
        <taxon>Archaea</taxon>
        <taxon>Methanobacteriati</taxon>
        <taxon>Methanobacteriota</taxon>
        <taxon>Stenosarchaea group</taxon>
        <taxon>Candidatus Methanofastidiosia</taxon>
        <taxon>Candidatus Methanofastidiosales</taxon>
        <taxon>Candidatus Methanofastidiosaceae</taxon>
        <taxon>Candidatus Methanofastidiosum</taxon>
    </lineage>
</organism>
<dbReference type="InterPro" id="IPR010406">
    <property type="entry name" value="DUF1003"/>
</dbReference>
<comment type="caution">
    <text evidence="2">The sequence shown here is derived from an EMBL/GenBank/DDBJ whole genome shotgun (WGS) entry which is preliminary data.</text>
</comment>
<reference evidence="2 3" key="1">
    <citation type="journal article" date="2016" name="ISME J.">
        <title>Chasing the elusive Euryarchaeota class WSA2: genomes reveal a uniquely fastidious methyl-reducing methanogen.</title>
        <authorList>
            <person name="Nobu M.K."/>
            <person name="Narihiro T."/>
            <person name="Kuroda K."/>
            <person name="Mei R."/>
            <person name="Liu W.T."/>
        </authorList>
    </citation>
    <scope>NUCLEOTIDE SEQUENCE [LARGE SCALE GENOMIC DNA]</scope>
    <source>
        <strain evidence="2">U1lsi0528_Bin055</strain>
    </source>
</reference>
<dbReference type="PANTHER" id="PTHR41386">
    <property type="entry name" value="INTEGRAL MEMBRANE PROTEIN-RELATED"/>
    <property type="match status" value="1"/>
</dbReference>
<dbReference type="STRING" id="1705564.APG08_01398"/>
<gene>
    <name evidence="2" type="ORF">AMQ22_01153</name>
</gene>
<evidence type="ECO:0000313" key="3">
    <source>
        <dbReference type="Proteomes" id="UP000075398"/>
    </source>
</evidence>
<dbReference type="Pfam" id="PF06210">
    <property type="entry name" value="DUF1003"/>
    <property type="match status" value="1"/>
</dbReference>
<protein>
    <recommendedName>
        <fullName evidence="4">DUF1003 domain-containing protein</fullName>
    </recommendedName>
</protein>
<keyword evidence="1" id="KW-0812">Transmembrane</keyword>
<keyword evidence="1" id="KW-0472">Membrane</keyword>
<keyword evidence="1" id="KW-1133">Transmembrane helix</keyword>
<proteinExistence type="predicted"/>
<accession>A0A150J3V2</accession>
<evidence type="ECO:0000313" key="2">
    <source>
        <dbReference type="EMBL" id="KYC51795.1"/>
    </source>
</evidence>
<evidence type="ECO:0000256" key="1">
    <source>
        <dbReference type="SAM" id="Phobius"/>
    </source>
</evidence>
<feature type="transmembrane region" description="Helical" evidence="1">
    <location>
        <begin position="81"/>
        <end position="103"/>
    </location>
</feature>
<evidence type="ECO:0008006" key="4">
    <source>
        <dbReference type="Google" id="ProtNLM"/>
    </source>
</evidence>
<feature type="transmembrane region" description="Helical" evidence="1">
    <location>
        <begin position="53"/>
        <end position="75"/>
    </location>
</feature>
<dbReference type="PANTHER" id="PTHR41386:SF1">
    <property type="entry name" value="MEMBRANE PROTEIN"/>
    <property type="match status" value="1"/>
</dbReference>
<dbReference type="AlphaFoldDB" id="A0A150J3V2"/>